<evidence type="ECO:0000256" key="2">
    <source>
        <dbReference type="ARBA" id="ARBA00006434"/>
    </source>
</evidence>
<dbReference type="InterPro" id="IPR050277">
    <property type="entry name" value="Sodium:Solute_Symporter"/>
</dbReference>
<feature type="transmembrane region" description="Helical" evidence="12">
    <location>
        <begin position="119"/>
        <end position="140"/>
    </location>
</feature>
<dbReference type="PANTHER" id="PTHR48086:SF3">
    <property type="entry name" value="SODIUM_PROLINE SYMPORTER"/>
    <property type="match status" value="1"/>
</dbReference>
<dbReference type="InterPro" id="IPR038377">
    <property type="entry name" value="Na/Glc_symporter_sf"/>
</dbReference>
<dbReference type="InterPro" id="IPR001734">
    <property type="entry name" value="Na/solute_symporter"/>
</dbReference>
<dbReference type="PROSITE" id="PS50283">
    <property type="entry name" value="NA_SOLUT_SYMP_3"/>
    <property type="match status" value="1"/>
</dbReference>
<dbReference type="GO" id="GO:0005886">
    <property type="term" value="C:plasma membrane"/>
    <property type="evidence" value="ECO:0007669"/>
    <property type="project" value="UniProtKB-SubCell"/>
</dbReference>
<evidence type="ECO:0000256" key="11">
    <source>
        <dbReference type="ARBA" id="ARBA00023201"/>
    </source>
</evidence>
<gene>
    <name evidence="13" type="ORF">S01H1_02541</name>
</gene>
<evidence type="ECO:0000256" key="9">
    <source>
        <dbReference type="ARBA" id="ARBA00023065"/>
    </source>
</evidence>
<evidence type="ECO:0000256" key="5">
    <source>
        <dbReference type="ARBA" id="ARBA00022692"/>
    </source>
</evidence>
<feature type="transmembrane region" description="Helical" evidence="12">
    <location>
        <begin position="160"/>
        <end position="179"/>
    </location>
</feature>
<accession>X0TCC7</accession>
<feature type="transmembrane region" description="Helical" evidence="12">
    <location>
        <begin position="239"/>
        <end position="261"/>
    </location>
</feature>
<keyword evidence="3" id="KW-0813">Transport</keyword>
<keyword evidence="6" id="KW-0769">Symport</keyword>
<feature type="transmembrane region" description="Helical" evidence="12">
    <location>
        <begin position="268"/>
        <end position="286"/>
    </location>
</feature>
<comment type="subcellular location">
    <subcellularLocation>
        <location evidence="1">Cell membrane</location>
        <topology evidence="1">Multi-pass membrane protein</topology>
    </subcellularLocation>
</comment>
<evidence type="ECO:0000256" key="3">
    <source>
        <dbReference type="ARBA" id="ARBA00022448"/>
    </source>
</evidence>
<evidence type="ECO:0000256" key="1">
    <source>
        <dbReference type="ARBA" id="ARBA00004651"/>
    </source>
</evidence>
<keyword evidence="11" id="KW-0739">Sodium transport</keyword>
<feature type="non-terminal residue" evidence="13">
    <location>
        <position position="324"/>
    </location>
</feature>
<dbReference type="GO" id="GO:0006814">
    <property type="term" value="P:sodium ion transport"/>
    <property type="evidence" value="ECO:0007669"/>
    <property type="project" value="UniProtKB-KW"/>
</dbReference>
<comment type="caution">
    <text evidence="13">The sequence shown here is derived from an EMBL/GenBank/DDBJ whole genome shotgun (WGS) entry which is preliminary data.</text>
</comment>
<feature type="non-terminal residue" evidence="13">
    <location>
        <position position="1"/>
    </location>
</feature>
<dbReference type="Gene3D" id="1.20.1730.10">
    <property type="entry name" value="Sodium/glucose cotransporter"/>
    <property type="match status" value="1"/>
</dbReference>
<evidence type="ECO:0000256" key="12">
    <source>
        <dbReference type="SAM" id="Phobius"/>
    </source>
</evidence>
<keyword evidence="5 12" id="KW-0812">Transmembrane</keyword>
<keyword evidence="10 12" id="KW-0472">Membrane</keyword>
<keyword evidence="8" id="KW-0915">Sodium</keyword>
<evidence type="ECO:0008006" key="14">
    <source>
        <dbReference type="Google" id="ProtNLM"/>
    </source>
</evidence>
<name>X0TCC7_9ZZZZ</name>
<organism evidence="13">
    <name type="scientific">marine sediment metagenome</name>
    <dbReference type="NCBI Taxonomy" id="412755"/>
    <lineage>
        <taxon>unclassified sequences</taxon>
        <taxon>metagenomes</taxon>
        <taxon>ecological metagenomes</taxon>
    </lineage>
</organism>
<feature type="transmembrane region" description="Helical" evidence="12">
    <location>
        <begin position="217"/>
        <end position="233"/>
    </location>
</feature>
<dbReference type="EMBL" id="BARS01001241">
    <property type="protein sequence ID" value="GAF85847.1"/>
    <property type="molecule type" value="Genomic_DNA"/>
</dbReference>
<dbReference type="GO" id="GO:0015293">
    <property type="term" value="F:symporter activity"/>
    <property type="evidence" value="ECO:0007669"/>
    <property type="project" value="UniProtKB-KW"/>
</dbReference>
<reference evidence="13" key="1">
    <citation type="journal article" date="2014" name="Front. Microbiol.">
        <title>High frequency of phylogenetically diverse reductive dehalogenase-homologous genes in deep subseafloor sedimentary metagenomes.</title>
        <authorList>
            <person name="Kawai M."/>
            <person name="Futagami T."/>
            <person name="Toyoda A."/>
            <person name="Takaki Y."/>
            <person name="Nishi S."/>
            <person name="Hori S."/>
            <person name="Arai W."/>
            <person name="Tsubouchi T."/>
            <person name="Morono Y."/>
            <person name="Uchiyama I."/>
            <person name="Ito T."/>
            <person name="Fujiyama A."/>
            <person name="Inagaki F."/>
            <person name="Takami H."/>
        </authorList>
    </citation>
    <scope>NUCLEOTIDE SEQUENCE</scope>
    <source>
        <strain evidence="13">Expedition CK06-06</strain>
    </source>
</reference>
<feature type="transmembrane region" description="Helical" evidence="12">
    <location>
        <begin position="80"/>
        <end position="99"/>
    </location>
</feature>
<feature type="transmembrane region" description="Helical" evidence="12">
    <location>
        <begin position="39"/>
        <end position="60"/>
    </location>
</feature>
<dbReference type="AlphaFoldDB" id="X0TCC7"/>
<keyword evidence="7 12" id="KW-1133">Transmembrane helix</keyword>
<evidence type="ECO:0000256" key="7">
    <source>
        <dbReference type="ARBA" id="ARBA00022989"/>
    </source>
</evidence>
<sequence length="324" mass="35106">IFATFFGINMQIGIIFGFLVVLVYMLFGGMRAVISTDVIQSVILTIGLFLLFGLGLHYAGGIETVVRNTPTEYWNPLGKSSISDFLYLALAIGPFYLVWQSWWQRIFAAKDEAIARKGLVSGLLIAGFILCFSFLIGIIARGYLPQNLRPDLVFTESIFTVFPPAVGGFVLIGLAAALMSGADSYIMSGAATVTRNIYQQYLHPDATDRQMLKASRLSVLLISVIGLVSALFAKGIIPFLILFTKIVGAGLVFPFLALMFWRRATQKGVTAGMITGVLVTVGWNIAGNPFVIQAVPGYLSSLVAIIVVSLLTSHAADEQVEALY</sequence>
<evidence type="ECO:0000256" key="4">
    <source>
        <dbReference type="ARBA" id="ARBA00022475"/>
    </source>
</evidence>
<evidence type="ECO:0000256" key="10">
    <source>
        <dbReference type="ARBA" id="ARBA00023136"/>
    </source>
</evidence>
<evidence type="ECO:0000256" key="6">
    <source>
        <dbReference type="ARBA" id="ARBA00022847"/>
    </source>
</evidence>
<dbReference type="Pfam" id="PF00474">
    <property type="entry name" value="SSF"/>
    <property type="match status" value="1"/>
</dbReference>
<protein>
    <recommendedName>
        <fullName evidence="14">Sodium:solute symporter family protein</fullName>
    </recommendedName>
</protein>
<dbReference type="CDD" id="cd10322">
    <property type="entry name" value="SLC5sbd"/>
    <property type="match status" value="1"/>
</dbReference>
<feature type="transmembrane region" description="Helical" evidence="12">
    <location>
        <begin position="6"/>
        <end position="27"/>
    </location>
</feature>
<keyword evidence="4" id="KW-1003">Cell membrane</keyword>
<comment type="similarity">
    <text evidence="2">Belongs to the sodium:solute symporter (SSF) (TC 2.A.21) family.</text>
</comment>
<evidence type="ECO:0000313" key="13">
    <source>
        <dbReference type="EMBL" id="GAF85847.1"/>
    </source>
</evidence>
<keyword evidence="9" id="KW-0406">Ion transport</keyword>
<evidence type="ECO:0000256" key="8">
    <source>
        <dbReference type="ARBA" id="ARBA00023053"/>
    </source>
</evidence>
<dbReference type="PANTHER" id="PTHR48086">
    <property type="entry name" value="SODIUM/PROLINE SYMPORTER-RELATED"/>
    <property type="match status" value="1"/>
</dbReference>
<feature type="transmembrane region" description="Helical" evidence="12">
    <location>
        <begin position="298"/>
        <end position="316"/>
    </location>
</feature>
<proteinExistence type="inferred from homology"/>